<gene>
    <name evidence="1" type="ORF">Q604_UNBC14293G0002</name>
</gene>
<dbReference type="Pfam" id="PF03602">
    <property type="entry name" value="Cons_hypoth95"/>
    <property type="match status" value="1"/>
</dbReference>
<dbReference type="GO" id="GO:0008168">
    <property type="term" value="F:methyltransferase activity"/>
    <property type="evidence" value="ECO:0007669"/>
    <property type="project" value="UniProtKB-KW"/>
</dbReference>
<dbReference type="AlphaFoldDB" id="W1XLR2"/>
<feature type="non-terminal residue" evidence="1">
    <location>
        <position position="1"/>
    </location>
</feature>
<dbReference type="GO" id="GO:0032259">
    <property type="term" value="P:methylation"/>
    <property type="evidence" value="ECO:0007669"/>
    <property type="project" value="UniProtKB-KW"/>
</dbReference>
<dbReference type="Gene3D" id="3.40.50.150">
    <property type="entry name" value="Vaccinia Virus protein VP39"/>
    <property type="match status" value="1"/>
</dbReference>
<proteinExistence type="predicted"/>
<name>W1XLR2_9ZZZZ</name>
<protein>
    <submittedName>
        <fullName evidence="1">Methyltransferase</fullName>
    </submittedName>
</protein>
<dbReference type="EMBL" id="AZMM01014293">
    <property type="protein sequence ID" value="ETJ31202.1"/>
    <property type="molecule type" value="Genomic_DNA"/>
</dbReference>
<keyword evidence="1" id="KW-0808">Transferase</keyword>
<organism evidence="1">
    <name type="scientific">human gut metagenome</name>
    <dbReference type="NCBI Taxonomy" id="408170"/>
    <lineage>
        <taxon>unclassified sequences</taxon>
        <taxon>metagenomes</taxon>
        <taxon>organismal metagenomes</taxon>
    </lineage>
</organism>
<evidence type="ECO:0000313" key="1">
    <source>
        <dbReference type="EMBL" id="ETJ31202.1"/>
    </source>
</evidence>
<sequence length="72" mass="8431">DYIFSAPPYENGFIQDTIDLVVNYDLLKPEGVLLLEHHKDEVFTLPESWECIKEQKFGYTLVSYFVKTAERS</sequence>
<dbReference type="SUPFAM" id="SSF53335">
    <property type="entry name" value="S-adenosyl-L-methionine-dependent methyltransferases"/>
    <property type="match status" value="1"/>
</dbReference>
<dbReference type="InterPro" id="IPR029063">
    <property type="entry name" value="SAM-dependent_MTases_sf"/>
</dbReference>
<comment type="caution">
    <text evidence="1">The sequence shown here is derived from an EMBL/GenBank/DDBJ whole genome shotgun (WGS) entry which is preliminary data.</text>
</comment>
<accession>W1XLR2</accession>
<keyword evidence="1" id="KW-0489">Methyltransferase</keyword>
<reference evidence="1" key="1">
    <citation type="submission" date="2013-12" db="EMBL/GenBank/DDBJ databases">
        <title>A Varibaculum cambriense genome reconstructed from a premature infant gut community with otherwise low bacterial novelty that shifts toward anaerobic metabolism during the third week of life.</title>
        <authorList>
            <person name="Brown C.T."/>
            <person name="Sharon I."/>
            <person name="Thomas B.C."/>
            <person name="Castelle C.J."/>
            <person name="Morowitz M.J."/>
            <person name="Banfield J.F."/>
        </authorList>
    </citation>
    <scope>NUCLEOTIDE SEQUENCE</scope>
</reference>